<name>A0ABX7XQX0_9BACT</name>
<proteinExistence type="predicted"/>
<gene>
    <name evidence="1" type="ORF">J5A58_03315</name>
</gene>
<sequence length="364" mass="42078">MTMFSCNEMRNSTRTEFPWEACGAAPKNYPVETKDVWVEFGKEGCEQNVMESNMHEGIGYPSAGRGVLESDPGLGMPTHVRAIWLSFTEQKFYKIDTQIPDTVQKHILQLFRQGFMTSDHGSSTFYHTTYSSFVVNFLPHGNVWLSLFGIGNSSIVVCDSLKGKEINMSLKEFNEDAYNAFGSLDNYCKVALKDYEGVSENLKEHGVPDEGLWNSYKERFRYDFEFNFEDKQTKLGSFLFYKYTNGELGKLTDGYNFTMRSRPKKIAFDWNVGDVNYDAEFYFNEDEILDVFKTAYSGNRNKKGIMVINISKYNNRFDIYLSVNGKKYALKKTQIVVFKKMRGDEARLFYDNSPKEDIRMFIGD</sequence>
<dbReference type="InterPro" id="IPR021326">
    <property type="entry name" value="DUF2931"/>
</dbReference>
<dbReference type="EMBL" id="CP072361">
    <property type="protein sequence ID" value="QUB76023.1"/>
    <property type="molecule type" value="Genomic_DNA"/>
</dbReference>
<reference evidence="1 2" key="1">
    <citation type="submission" date="2021-03" db="EMBL/GenBank/DDBJ databases">
        <title>Human Oral Microbial Genomes.</title>
        <authorList>
            <person name="Johnston C.D."/>
            <person name="Chen T."/>
            <person name="Dewhirst F.E."/>
        </authorList>
    </citation>
    <scope>NUCLEOTIDE SEQUENCE [LARGE SCALE GENOMIC DNA]</scope>
    <source>
        <strain evidence="1 2">F0054</strain>
    </source>
</reference>
<organism evidence="1 2">
    <name type="scientific">Prevotella melaninogenica</name>
    <dbReference type="NCBI Taxonomy" id="28132"/>
    <lineage>
        <taxon>Bacteria</taxon>
        <taxon>Pseudomonadati</taxon>
        <taxon>Bacteroidota</taxon>
        <taxon>Bacteroidia</taxon>
        <taxon>Bacteroidales</taxon>
        <taxon>Prevotellaceae</taxon>
        <taxon>Prevotella</taxon>
    </lineage>
</organism>
<dbReference type="Pfam" id="PF11153">
    <property type="entry name" value="DUF2931"/>
    <property type="match status" value="1"/>
</dbReference>
<accession>A0ABX7XQX0</accession>
<dbReference type="Proteomes" id="UP000682195">
    <property type="component" value="Chromosome 1"/>
</dbReference>
<keyword evidence="2" id="KW-1185">Reference proteome</keyword>
<protein>
    <submittedName>
        <fullName evidence="1">DUF2931 family protein</fullName>
    </submittedName>
</protein>
<evidence type="ECO:0000313" key="2">
    <source>
        <dbReference type="Proteomes" id="UP000682195"/>
    </source>
</evidence>
<evidence type="ECO:0000313" key="1">
    <source>
        <dbReference type="EMBL" id="QUB76023.1"/>
    </source>
</evidence>